<feature type="signal peptide" evidence="2">
    <location>
        <begin position="1"/>
        <end position="18"/>
    </location>
</feature>
<keyword evidence="2" id="KW-0732">Signal</keyword>
<evidence type="ECO:0000313" key="4">
    <source>
        <dbReference type="Proteomes" id="UP000245539"/>
    </source>
</evidence>
<dbReference type="OrthoDB" id="6228890at2"/>
<organism evidence="3 4">
    <name type="scientific">Leucothrix pacifica</name>
    <dbReference type="NCBI Taxonomy" id="1247513"/>
    <lineage>
        <taxon>Bacteria</taxon>
        <taxon>Pseudomonadati</taxon>
        <taxon>Pseudomonadota</taxon>
        <taxon>Gammaproteobacteria</taxon>
        <taxon>Thiotrichales</taxon>
        <taxon>Thiotrichaceae</taxon>
        <taxon>Leucothrix</taxon>
    </lineage>
</organism>
<feature type="compositionally biased region" description="Low complexity" evidence="1">
    <location>
        <begin position="24"/>
        <end position="36"/>
    </location>
</feature>
<evidence type="ECO:0000313" key="3">
    <source>
        <dbReference type="EMBL" id="PWQ97800.1"/>
    </source>
</evidence>
<dbReference type="EMBL" id="QGKM01000022">
    <property type="protein sequence ID" value="PWQ97800.1"/>
    <property type="molecule type" value="Genomic_DNA"/>
</dbReference>
<protein>
    <submittedName>
        <fullName evidence="3">Uncharacterized protein</fullName>
    </submittedName>
</protein>
<name>A0A317CNA8_9GAMM</name>
<gene>
    <name evidence="3" type="ORF">DKW60_09395</name>
</gene>
<sequence>MKNLITLASMAVLLAACGGGPLSETGSSSGTSDGGPVAETPDTTPALEYTADLKSSADFDFATSRAIAIDFDVEQARVSEGLMSLCTNYTESDGAYDIDYDSCTVQSPLVDGVYSGQMDVTNDVNSVIGVVWFKDPDIAPVYKEFMLEVGAKVARRGAGPQAIVWR</sequence>
<evidence type="ECO:0000256" key="2">
    <source>
        <dbReference type="SAM" id="SignalP"/>
    </source>
</evidence>
<keyword evidence="4" id="KW-1185">Reference proteome</keyword>
<reference evidence="3 4" key="1">
    <citation type="submission" date="2018-05" db="EMBL/GenBank/DDBJ databases">
        <title>Leucothrix arctica sp. nov., isolated from Arctic seawater.</title>
        <authorList>
            <person name="Choi A."/>
            <person name="Baek K."/>
        </authorList>
    </citation>
    <scope>NUCLEOTIDE SEQUENCE [LARGE SCALE GENOMIC DNA]</scope>
    <source>
        <strain evidence="3 4">JCM 18388</strain>
    </source>
</reference>
<accession>A0A317CNA8</accession>
<dbReference type="RefSeq" id="WP_109837401.1">
    <property type="nucleotide sequence ID" value="NZ_QGKM01000022.1"/>
</dbReference>
<dbReference type="PROSITE" id="PS51257">
    <property type="entry name" value="PROKAR_LIPOPROTEIN"/>
    <property type="match status" value="1"/>
</dbReference>
<dbReference type="AlphaFoldDB" id="A0A317CNA8"/>
<comment type="caution">
    <text evidence="3">The sequence shown here is derived from an EMBL/GenBank/DDBJ whole genome shotgun (WGS) entry which is preliminary data.</text>
</comment>
<feature type="chain" id="PRO_5016233655" evidence="2">
    <location>
        <begin position="19"/>
        <end position="166"/>
    </location>
</feature>
<feature type="region of interest" description="Disordered" evidence="1">
    <location>
        <begin position="24"/>
        <end position="43"/>
    </location>
</feature>
<proteinExistence type="predicted"/>
<dbReference type="Proteomes" id="UP000245539">
    <property type="component" value="Unassembled WGS sequence"/>
</dbReference>
<evidence type="ECO:0000256" key="1">
    <source>
        <dbReference type="SAM" id="MobiDB-lite"/>
    </source>
</evidence>